<dbReference type="AlphaFoldDB" id="A0A7M7LNT3"/>
<dbReference type="OrthoDB" id="6129359at2759"/>
<comment type="similarity">
    <text evidence="1">Belongs to the UPF0449 family.</text>
</comment>
<name>A0A7M7LNT3_NASVI</name>
<dbReference type="InParanoid" id="A0A7M7LNT3"/>
<protein>
    <submittedName>
        <fullName evidence="2">Uncharacterized protein</fullName>
    </submittedName>
</protein>
<dbReference type="Proteomes" id="UP000002358">
    <property type="component" value="Chromosome 2"/>
</dbReference>
<accession>A0A7M7LNT3</accession>
<dbReference type="PANTHER" id="PTHR34766">
    <property type="entry name" value="UPF0449 PROTEIN C19ORF25"/>
    <property type="match status" value="1"/>
</dbReference>
<evidence type="ECO:0000256" key="1">
    <source>
        <dbReference type="ARBA" id="ARBA00006137"/>
    </source>
</evidence>
<proteinExistence type="inferred from homology"/>
<dbReference type="OMA" id="IASELCM"/>
<dbReference type="Pfam" id="PF15136">
    <property type="entry name" value="UPF0449"/>
    <property type="match status" value="1"/>
</dbReference>
<dbReference type="EnsemblMetazoa" id="XM_003427097">
    <property type="protein sequence ID" value="XP_003427145"/>
    <property type="gene ID" value="LOC100680170"/>
</dbReference>
<reference evidence="2" key="1">
    <citation type="submission" date="2021-01" db="UniProtKB">
        <authorList>
            <consortium name="EnsemblMetazoa"/>
        </authorList>
    </citation>
    <scope>IDENTIFICATION</scope>
</reference>
<organism evidence="2 3">
    <name type="scientific">Nasonia vitripennis</name>
    <name type="common">Parasitic wasp</name>
    <dbReference type="NCBI Taxonomy" id="7425"/>
    <lineage>
        <taxon>Eukaryota</taxon>
        <taxon>Metazoa</taxon>
        <taxon>Ecdysozoa</taxon>
        <taxon>Arthropoda</taxon>
        <taxon>Hexapoda</taxon>
        <taxon>Insecta</taxon>
        <taxon>Pterygota</taxon>
        <taxon>Neoptera</taxon>
        <taxon>Endopterygota</taxon>
        <taxon>Hymenoptera</taxon>
        <taxon>Apocrita</taxon>
        <taxon>Proctotrupomorpha</taxon>
        <taxon>Chalcidoidea</taxon>
        <taxon>Pteromalidae</taxon>
        <taxon>Pteromalinae</taxon>
        <taxon>Nasonia</taxon>
    </lineage>
</organism>
<dbReference type="KEGG" id="nvi:100680170"/>
<dbReference type="InterPro" id="IPR028227">
    <property type="entry name" value="UPF0449"/>
</dbReference>
<sequence length="113" mass="12889">MFGNKKNTLPPRPKPPAIEEILEDLTNSENKDDVAFKLLARESAYNDSNAITAELNDLNNVYEKVKTYLDVNKELKILRDSINENEEQLQSNVKDMIQLTENIKEQAQAALVQ</sequence>
<gene>
    <name evidence="2" type="primary">100680170</name>
</gene>
<dbReference type="PANTHER" id="PTHR34766:SF1">
    <property type="entry name" value="UPF0449 PROTEIN C19ORF25"/>
    <property type="match status" value="1"/>
</dbReference>
<keyword evidence="3" id="KW-1185">Reference proteome</keyword>
<dbReference type="SMR" id="A0A7M7LNT3"/>
<evidence type="ECO:0000313" key="3">
    <source>
        <dbReference type="Proteomes" id="UP000002358"/>
    </source>
</evidence>
<evidence type="ECO:0000313" key="2">
    <source>
        <dbReference type="EnsemblMetazoa" id="XP_003427145"/>
    </source>
</evidence>